<protein>
    <submittedName>
        <fullName evidence="2">Uncharacterized protein</fullName>
    </submittedName>
</protein>
<feature type="compositionally biased region" description="Pro residues" evidence="1">
    <location>
        <begin position="17"/>
        <end position="30"/>
    </location>
</feature>
<dbReference type="EMBL" id="JPMI01000233">
    <property type="protein sequence ID" value="KFA89687.1"/>
    <property type="molecule type" value="Genomic_DNA"/>
</dbReference>
<reference evidence="2 3" key="1">
    <citation type="submission" date="2014-07" db="EMBL/GenBank/DDBJ databases">
        <title>Draft Genome Sequence of Gephyronic Acid Producer, Cystobacter violaceus Strain Cb vi76.</title>
        <authorList>
            <person name="Stevens D.C."/>
            <person name="Young J."/>
            <person name="Carmichael R."/>
            <person name="Tan J."/>
            <person name="Taylor R.E."/>
        </authorList>
    </citation>
    <scope>NUCLEOTIDE SEQUENCE [LARGE SCALE GENOMIC DNA]</scope>
    <source>
        <strain evidence="2 3">Cb vi76</strain>
    </source>
</reference>
<proteinExistence type="predicted"/>
<feature type="region of interest" description="Disordered" evidence="1">
    <location>
        <begin position="42"/>
        <end position="63"/>
    </location>
</feature>
<organism evidence="2 3">
    <name type="scientific">Archangium violaceum Cb vi76</name>
    <dbReference type="NCBI Taxonomy" id="1406225"/>
    <lineage>
        <taxon>Bacteria</taxon>
        <taxon>Pseudomonadati</taxon>
        <taxon>Myxococcota</taxon>
        <taxon>Myxococcia</taxon>
        <taxon>Myxococcales</taxon>
        <taxon>Cystobacterineae</taxon>
        <taxon>Archangiaceae</taxon>
        <taxon>Archangium</taxon>
    </lineage>
</organism>
<name>A0A084SMK2_9BACT</name>
<gene>
    <name evidence="2" type="ORF">Q664_32865</name>
</gene>
<feature type="compositionally biased region" description="Gly residues" evidence="1">
    <location>
        <begin position="53"/>
        <end position="63"/>
    </location>
</feature>
<dbReference type="Proteomes" id="UP000028547">
    <property type="component" value="Unassembled WGS sequence"/>
</dbReference>
<accession>A0A084SMK2</accession>
<evidence type="ECO:0000313" key="2">
    <source>
        <dbReference type="EMBL" id="KFA89687.1"/>
    </source>
</evidence>
<evidence type="ECO:0000313" key="3">
    <source>
        <dbReference type="Proteomes" id="UP000028547"/>
    </source>
</evidence>
<dbReference type="RefSeq" id="WP_043404085.1">
    <property type="nucleotide sequence ID" value="NZ_JPMI01000233.1"/>
</dbReference>
<dbReference type="AlphaFoldDB" id="A0A084SMK2"/>
<feature type="region of interest" description="Disordered" evidence="1">
    <location>
        <begin position="11"/>
        <end position="30"/>
    </location>
</feature>
<evidence type="ECO:0000256" key="1">
    <source>
        <dbReference type="SAM" id="MobiDB-lite"/>
    </source>
</evidence>
<comment type="caution">
    <text evidence="2">The sequence shown here is derived from an EMBL/GenBank/DDBJ whole genome shotgun (WGS) entry which is preliminary data.</text>
</comment>
<sequence length="63" mass="6275">MTSTLLVVLLPSQADGPTPPPVGAVEPPRPASLPASTLLFARGQDMPSPGAFASGGLGVDHAR</sequence>